<protein>
    <submittedName>
        <fullName evidence="1">Uncharacterized protein</fullName>
    </submittedName>
</protein>
<name>A0A8J8NTZ9_HALGN</name>
<sequence>MKKNQFKKTLRTLVLKSTRTLHSRVPRKGVPRCYQLRSISGGKMKSKKVKRRVIMSHATYWRKMMNLRLSSQSSQSRSQRLIWARYLALRMQARSNSRTQSRSSMEMRFQ</sequence>
<comment type="caution">
    <text evidence="1">The sequence shown here is derived from an EMBL/GenBank/DDBJ whole genome shotgun (WGS) entry which is preliminary data.</text>
</comment>
<accession>A0A8J8NTZ9</accession>
<dbReference type="AlphaFoldDB" id="A0A8J8NTZ9"/>
<keyword evidence="2" id="KW-1185">Reference proteome</keyword>
<dbReference type="Proteomes" id="UP000785679">
    <property type="component" value="Unassembled WGS sequence"/>
</dbReference>
<gene>
    <name evidence="1" type="ORF">FGO68_gene2595</name>
</gene>
<evidence type="ECO:0000313" key="2">
    <source>
        <dbReference type="Proteomes" id="UP000785679"/>
    </source>
</evidence>
<organism evidence="1 2">
    <name type="scientific">Halteria grandinella</name>
    <dbReference type="NCBI Taxonomy" id="5974"/>
    <lineage>
        <taxon>Eukaryota</taxon>
        <taxon>Sar</taxon>
        <taxon>Alveolata</taxon>
        <taxon>Ciliophora</taxon>
        <taxon>Intramacronucleata</taxon>
        <taxon>Spirotrichea</taxon>
        <taxon>Stichotrichia</taxon>
        <taxon>Sporadotrichida</taxon>
        <taxon>Halteriidae</taxon>
        <taxon>Halteria</taxon>
    </lineage>
</organism>
<dbReference type="EMBL" id="RRYP01006597">
    <property type="protein sequence ID" value="TNV81088.1"/>
    <property type="molecule type" value="Genomic_DNA"/>
</dbReference>
<reference evidence="1" key="1">
    <citation type="submission" date="2019-06" db="EMBL/GenBank/DDBJ databases">
        <authorList>
            <person name="Zheng W."/>
        </authorList>
    </citation>
    <scope>NUCLEOTIDE SEQUENCE</scope>
    <source>
        <strain evidence="1">QDHG01</strain>
    </source>
</reference>
<proteinExistence type="predicted"/>
<evidence type="ECO:0000313" key="1">
    <source>
        <dbReference type="EMBL" id="TNV81088.1"/>
    </source>
</evidence>